<dbReference type="Proteomes" id="UP001321760">
    <property type="component" value="Unassembled WGS sequence"/>
</dbReference>
<organism evidence="2 3">
    <name type="scientific">Podospora aff. communis PSN243</name>
    <dbReference type="NCBI Taxonomy" id="3040156"/>
    <lineage>
        <taxon>Eukaryota</taxon>
        <taxon>Fungi</taxon>
        <taxon>Dikarya</taxon>
        <taxon>Ascomycota</taxon>
        <taxon>Pezizomycotina</taxon>
        <taxon>Sordariomycetes</taxon>
        <taxon>Sordariomycetidae</taxon>
        <taxon>Sordariales</taxon>
        <taxon>Podosporaceae</taxon>
        <taxon>Podospora</taxon>
    </lineage>
</organism>
<feature type="transmembrane region" description="Helical" evidence="1">
    <location>
        <begin position="473"/>
        <end position="495"/>
    </location>
</feature>
<comment type="caution">
    <text evidence="2">The sequence shown here is derived from an EMBL/GenBank/DDBJ whole genome shotgun (WGS) entry which is preliminary data.</text>
</comment>
<name>A0AAV9GQI1_9PEZI</name>
<keyword evidence="1" id="KW-0812">Transmembrane</keyword>
<accession>A0AAV9GQI1</accession>
<keyword evidence="1" id="KW-1133">Transmembrane helix</keyword>
<evidence type="ECO:0000313" key="2">
    <source>
        <dbReference type="EMBL" id="KAK4450497.1"/>
    </source>
</evidence>
<feature type="transmembrane region" description="Helical" evidence="1">
    <location>
        <begin position="507"/>
        <end position="528"/>
    </location>
</feature>
<dbReference type="EMBL" id="MU865932">
    <property type="protein sequence ID" value="KAK4450497.1"/>
    <property type="molecule type" value="Genomic_DNA"/>
</dbReference>
<evidence type="ECO:0000256" key="1">
    <source>
        <dbReference type="SAM" id="Phobius"/>
    </source>
</evidence>
<gene>
    <name evidence="2" type="ORF">QBC34DRAFT_297065</name>
</gene>
<evidence type="ECO:0000313" key="3">
    <source>
        <dbReference type="Proteomes" id="UP001321760"/>
    </source>
</evidence>
<proteinExistence type="predicted"/>
<keyword evidence="3" id="KW-1185">Reference proteome</keyword>
<dbReference type="AlphaFoldDB" id="A0AAV9GQI1"/>
<protein>
    <submittedName>
        <fullName evidence="2">Uncharacterized protein</fullName>
    </submittedName>
</protein>
<reference evidence="2" key="2">
    <citation type="submission" date="2023-05" db="EMBL/GenBank/DDBJ databases">
        <authorList>
            <consortium name="Lawrence Berkeley National Laboratory"/>
            <person name="Steindorff A."/>
            <person name="Hensen N."/>
            <person name="Bonometti L."/>
            <person name="Westerberg I."/>
            <person name="Brannstrom I.O."/>
            <person name="Guillou S."/>
            <person name="Cros-Aarteil S."/>
            <person name="Calhoun S."/>
            <person name="Haridas S."/>
            <person name="Kuo A."/>
            <person name="Mondo S."/>
            <person name="Pangilinan J."/>
            <person name="Riley R."/>
            <person name="Labutti K."/>
            <person name="Andreopoulos B."/>
            <person name="Lipzen A."/>
            <person name="Chen C."/>
            <person name="Yanf M."/>
            <person name="Daum C."/>
            <person name="Ng V."/>
            <person name="Clum A."/>
            <person name="Ohm R."/>
            <person name="Martin F."/>
            <person name="Silar P."/>
            <person name="Natvig D."/>
            <person name="Lalanne C."/>
            <person name="Gautier V."/>
            <person name="Ament-Velasquez S.L."/>
            <person name="Kruys A."/>
            <person name="Hutchinson M.I."/>
            <person name="Powell A.J."/>
            <person name="Barry K."/>
            <person name="Miller A.N."/>
            <person name="Grigoriev I.V."/>
            <person name="Debuchy R."/>
            <person name="Gladieux P."/>
            <person name="Thoren M.H."/>
            <person name="Johannesson H."/>
        </authorList>
    </citation>
    <scope>NUCLEOTIDE SEQUENCE</scope>
    <source>
        <strain evidence="2">PSN243</strain>
    </source>
</reference>
<keyword evidence="1" id="KW-0472">Membrane</keyword>
<sequence>MAGLDIRAVQYNKKETADYQIRQSPTESTLSSPDWDEVFSGLHYSRPIVQRRRPGQGAAHFVWKIDPPAQLKGAYVAYDEFGYDGDGYICKLMPEAERDDELEGETDHVGSCRDIEEHIVSCRISSFSSSGPPGYRWSGQRFGREWKFGLNGICDETLFSIAALQLCRDADMDKNGPLGLSRQGLAKCFLAQFRDTWSPSQKLWGTSDKRWANSARFDKMKGEDVVFQYHMRTFTAPSWWPRPPGSGVRRVSGPLPSNRYKPNPGDDAAQRVSELRYSVGLKTTWRLDLPVFTLVTMADSDTASHLEALVKISDRNEWEAVSIHPSIRATGMAAFAFRIRSLLPHWERQWSNLIDEIGKALNNDILRAAAEWIRDSMDDLRRTVDDMERLYLAKTAGQGATFLPQNSDKDARDAAVAMFRRNWDSVLSEQKRIGENLLRRIATKQEETKNLRDGLFNATSVSEVKNSTQLNRYILIFTTVTIFYLPLSFITLGLFDWRDRTQVAWSAVTIVLVAGITYLFSGISMWLASGPASGPKVGVTGRSGPSYRYVLDTVRAVLSRGRKPSEYRDVEMGG</sequence>
<reference evidence="2" key="1">
    <citation type="journal article" date="2023" name="Mol. Phylogenet. Evol.">
        <title>Genome-scale phylogeny and comparative genomics of the fungal order Sordariales.</title>
        <authorList>
            <person name="Hensen N."/>
            <person name="Bonometti L."/>
            <person name="Westerberg I."/>
            <person name="Brannstrom I.O."/>
            <person name="Guillou S."/>
            <person name="Cros-Aarteil S."/>
            <person name="Calhoun S."/>
            <person name="Haridas S."/>
            <person name="Kuo A."/>
            <person name="Mondo S."/>
            <person name="Pangilinan J."/>
            <person name="Riley R."/>
            <person name="LaButti K."/>
            <person name="Andreopoulos B."/>
            <person name="Lipzen A."/>
            <person name="Chen C."/>
            <person name="Yan M."/>
            <person name="Daum C."/>
            <person name="Ng V."/>
            <person name="Clum A."/>
            <person name="Steindorff A."/>
            <person name="Ohm R.A."/>
            <person name="Martin F."/>
            <person name="Silar P."/>
            <person name="Natvig D.O."/>
            <person name="Lalanne C."/>
            <person name="Gautier V."/>
            <person name="Ament-Velasquez S.L."/>
            <person name="Kruys A."/>
            <person name="Hutchinson M.I."/>
            <person name="Powell A.J."/>
            <person name="Barry K."/>
            <person name="Miller A.N."/>
            <person name="Grigoriev I.V."/>
            <person name="Debuchy R."/>
            <person name="Gladieux P."/>
            <person name="Hiltunen Thoren M."/>
            <person name="Johannesson H."/>
        </authorList>
    </citation>
    <scope>NUCLEOTIDE SEQUENCE</scope>
    <source>
        <strain evidence="2">PSN243</strain>
    </source>
</reference>